<evidence type="ECO:0000259" key="1">
    <source>
        <dbReference type="PROSITE" id="PS51819"/>
    </source>
</evidence>
<reference evidence="2 3" key="1">
    <citation type="journal article" date="2019" name="Int. J. Syst. Evol. Microbiol.">
        <title>The Global Catalogue of Microorganisms (GCM) 10K type strain sequencing project: providing services to taxonomists for standard genome sequencing and annotation.</title>
        <authorList>
            <consortium name="The Broad Institute Genomics Platform"/>
            <consortium name="The Broad Institute Genome Sequencing Center for Infectious Disease"/>
            <person name="Wu L."/>
            <person name="Ma J."/>
        </authorList>
    </citation>
    <scope>NUCLEOTIDE SEQUENCE [LARGE SCALE GENOMIC DNA]</scope>
    <source>
        <strain evidence="2 3">JCM 14718</strain>
    </source>
</reference>
<dbReference type="Proteomes" id="UP001500618">
    <property type="component" value="Unassembled WGS sequence"/>
</dbReference>
<dbReference type="InterPro" id="IPR037523">
    <property type="entry name" value="VOC_core"/>
</dbReference>
<comment type="caution">
    <text evidence="2">The sequence shown here is derived from an EMBL/GenBank/DDBJ whole genome shotgun (WGS) entry which is preliminary data.</text>
</comment>
<feature type="domain" description="VOC" evidence="1">
    <location>
        <begin position="11"/>
        <end position="125"/>
    </location>
</feature>
<evidence type="ECO:0000313" key="2">
    <source>
        <dbReference type="EMBL" id="GAA1700137.1"/>
    </source>
</evidence>
<keyword evidence="3" id="KW-1185">Reference proteome</keyword>
<dbReference type="RefSeq" id="WP_344313427.1">
    <property type="nucleotide sequence ID" value="NZ_BAAANY010000023.1"/>
</dbReference>
<accession>A0ABN2I8A8</accession>
<dbReference type="Pfam" id="PF18029">
    <property type="entry name" value="Glyoxalase_6"/>
    <property type="match status" value="1"/>
</dbReference>
<dbReference type="InterPro" id="IPR041581">
    <property type="entry name" value="Glyoxalase_6"/>
</dbReference>
<dbReference type="InterPro" id="IPR004360">
    <property type="entry name" value="Glyas_Fos-R_dOase_dom"/>
</dbReference>
<dbReference type="InterPro" id="IPR052164">
    <property type="entry name" value="Anthracycline_SecMetBiosynth"/>
</dbReference>
<name>A0ABN2I8A8_9ACTN</name>
<dbReference type="Pfam" id="PF00903">
    <property type="entry name" value="Glyoxalase"/>
    <property type="match status" value="1"/>
</dbReference>
<dbReference type="CDD" id="cd07247">
    <property type="entry name" value="SgaA_N_like"/>
    <property type="match status" value="2"/>
</dbReference>
<dbReference type="SUPFAM" id="SSF54593">
    <property type="entry name" value="Glyoxalase/Bleomycin resistance protein/Dihydroxybiphenyl dioxygenase"/>
    <property type="match status" value="2"/>
</dbReference>
<gene>
    <name evidence="2" type="ORF">GCM10009765_56970</name>
</gene>
<evidence type="ECO:0000313" key="3">
    <source>
        <dbReference type="Proteomes" id="UP001500618"/>
    </source>
</evidence>
<dbReference type="InterPro" id="IPR029068">
    <property type="entry name" value="Glyas_Bleomycin-R_OHBP_Dase"/>
</dbReference>
<proteinExistence type="predicted"/>
<feature type="domain" description="VOC" evidence="1">
    <location>
        <begin position="139"/>
        <end position="254"/>
    </location>
</feature>
<dbReference type="Gene3D" id="3.10.180.10">
    <property type="entry name" value="2,3-Dihydroxybiphenyl 1,2-Dioxygenase, domain 1"/>
    <property type="match status" value="2"/>
</dbReference>
<dbReference type="PROSITE" id="PS51819">
    <property type="entry name" value="VOC"/>
    <property type="match status" value="2"/>
</dbReference>
<dbReference type="PANTHER" id="PTHR33993:SF14">
    <property type="entry name" value="GB|AAF24581.1"/>
    <property type="match status" value="1"/>
</dbReference>
<dbReference type="PANTHER" id="PTHR33993">
    <property type="entry name" value="GLYOXALASE-RELATED"/>
    <property type="match status" value="1"/>
</dbReference>
<organism evidence="2 3">
    <name type="scientific">Fodinicola feengrottensis</name>
    <dbReference type="NCBI Taxonomy" id="435914"/>
    <lineage>
        <taxon>Bacteria</taxon>
        <taxon>Bacillati</taxon>
        <taxon>Actinomycetota</taxon>
        <taxon>Actinomycetes</taxon>
        <taxon>Mycobacteriales</taxon>
        <taxon>Fodinicola</taxon>
    </lineage>
</organism>
<sequence length="259" mass="27506">MVQKTSYDPGTPSWVDLGSPDPDAAADFYSDLFGWEIGEAGPPESGGYRLCMLRGIPVAGLGIQEQPDIAPYWTTYVSVADVDSTVKEVRGAGGQVMVEVMDVMDAGRMAVLADPSGAVFCAWQPLTHIGAGLVDEPGTLSWNELLTRDLDGSKAFYGTIFGWTANTMQLGEMAYTEWKLGGASMGGMMEMDATFPAEVPPHWMVYFAVADTDATVEKVVALGGHVHQPPMDIPQGRFALVADPQGALFSVIALAHAAG</sequence>
<protein>
    <submittedName>
        <fullName evidence="2">VOC family protein</fullName>
    </submittedName>
</protein>
<dbReference type="EMBL" id="BAAANY010000023">
    <property type="protein sequence ID" value="GAA1700137.1"/>
    <property type="molecule type" value="Genomic_DNA"/>
</dbReference>